<dbReference type="InterPro" id="IPR038492">
    <property type="entry name" value="GBBH-like_N_sf"/>
</dbReference>
<evidence type="ECO:0000259" key="17">
    <source>
        <dbReference type="Pfam" id="PF02668"/>
    </source>
</evidence>
<dbReference type="OrthoDB" id="408743at2759"/>
<feature type="domain" description="Gamma-butyrobetaine hydroxylase-like N-terminal" evidence="18">
    <location>
        <begin position="90"/>
        <end position="154"/>
    </location>
</feature>
<evidence type="ECO:0000256" key="5">
    <source>
        <dbReference type="ARBA" id="ARBA00012267"/>
    </source>
</evidence>
<evidence type="ECO:0000256" key="15">
    <source>
        <dbReference type="ARBA" id="ARBA00049334"/>
    </source>
</evidence>
<evidence type="ECO:0000256" key="12">
    <source>
        <dbReference type="ARBA" id="ARBA00031778"/>
    </source>
</evidence>
<evidence type="ECO:0000256" key="8">
    <source>
        <dbReference type="ARBA" id="ARBA00022964"/>
    </source>
</evidence>
<evidence type="ECO:0000256" key="11">
    <source>
        <dbReference type="ARBA" id="ARBA00030363"/>
    </source>
</evidence>
<evidence type="ECO:0000256" key="14">
    <source>
        <dbReference type="ARBA" id="ARBA00046008"/>
    </source>
</evidence>
<dbReference type="Pfam" id="PF06155">
    <property type="entry name" value="GBBH-like_N"/>
    <property type="match status" value="1"/>
</dbReference>
<feature type="domain" description="TauD/TfdA-like" evidence="17">
    <location>
        <begin position="192"/>
        <end position="424"/>
    </location>
</feature>
<dbReference type="InterPro" id="IPR003819">
    <property type="entry name" value="TauD/TfdA-like"/>
</dbReference>
<evidence type="ECO:0000256" key="4">
    <source>
        <dbReference type="ARBA" id="ARBA00008654"/>
    </source>
</evidence>
<gene>
    <name evidence="19" type="ORF">M011DRAFT_467251</name>
</gene>
<dbReference type="SUPFAM" id="SSF51197">
    <property type="entry name" value="Clavaminate synthase-like"/>
    <property type="match status" value="1"/>
</dbReference>
<dbReference type="GO" id="GO:0005506">
    <property type="term" value="F:iron ion binding"/>
    <property type="evidence" value="ECO:0007669"/>
    <property type="project" value="InterPro"/>
</dbReference>
<keyword evidence="6" id="KW-0479">Metal-binding</keyword>
<dbReference type="GO" id="GO:0045329">
    <property type="term" value="P:carnitine biosynthetic process"/>
    <property type="evidence" value="ECO:0007669"/>
    <property type="project" value="UniProtKB-UniPathway"/>
</dbReference>
<comment type="pathway">
    <text evidence="3">Amine and polyamine biosynthesis; carnitine biosynthesis.</text>
</comment>
<keyword evidence="9" id="KW-0560">Oxidoreductase</keyword>
<evidence type="ECO:0000256" key="9">
    <source>
        <dbReference type="ARBA" id="ARBA00023002"/>
    </source>
</evidence>
<evidence type="ECO:0000256" key="16">
    <source>
        <dbReference type="ARBA" id="ARBA00071191"/>
    </source>
</evidence>
<keyword evidence="20" id="KW-1185">Reference proteome</keyword>
<proteinExistence type="inferred from homology"/>
<dbReference type="GO" id="GO:0005739">
    <property type="term" value="C:mitochondrion"/>
    <property type="evidence" value="ECO:0007669"/>
    <property type="project" value="TreeGrafter"/>
</dbReference>
<protein>
    <recommendedName>
        <fullName evidence="16">Trimethyllysine dioxygenase</fullName>
        <ecNumber evidence="5">1.14.11.8</ecNumber>
    </recommendedName>
    <alternativeName>
        <fullName evidence="12">Epsilon-trimethyllysine 2-oxoglutarate dioxygenase</fullName>
    </alternativeName>
    <alternativeName>
        <fullName evidence="11">TML hydroxylase</fullName>
    </alternativeName>
    <alternativeName>
        <fullName evidence="13">TML-alpha-ketoglutarate dioxygenase</fullName>
    </alternativeName>
</protein>
<accession>A0A6A6VEK3</accession>
<dbReference type="FunFam" id="3.60.130.10:FF:000001">
    <property type="entry name" value="Trimethyllysine dioxygenase, mitochondrial"/>
    <property type="match status" value="1"/>
</dbReference>
<keyword evidence="8 19" id="KW-0223">Dioxygenase</keyword>
<evidence type="ECO:0000313" key="19">
    <source>
        <dbReference type="EMBL" id="KAF2748209.1"/>
    </source>
</evidence>
<dbReference type="InterPro" id="IPR050411">
    <property type="entry name" value="AlphaKG_dependent_hydroxylases"/>
</dbReference>
<evidence type="ECO:0000256" key="1">
    <source>
        <dbReference type="ARBA" id="ARBA00001954"/>
    </source>
</evidence>
<reference evidence="19" key="1">
    <citation type="journal article" date="2020" name="Stud. Mycol.">
        <title>101 Dothideomycetes genomes: a test case for predicting lifestyles and emergence of pathogens.</title>
        <authorList>
            <person name="Haridas S."/>
            <person name="Albert R."/>
            <person name="Binder M."/>
            <person name="Bloem J."/>
            <person name="Labutti K."/>
            <person name="Salamov A."/>
            <person name="Andreopoulos B."/>
            <person name="Baker S."/>
            <person name="Barry K."/>
            <person name="Bills G."/>
            <person name="Bluhm B."/>
            <person name="Cannon C."/>
            <person name="Castanera R."/>
            <person name="Culley D."/>
            <person name="Daum C."/>
            <person name="Ezra D."/>
            <person name="Gonzalez J."/>
            <person name="Henrissat B."/>
            <person name="Kuo A."/>
            <person name="Liang C."/>
            <person name="Lipzen A."/>
            <person name="Lutzoni F."/>
            <person name="Magnuson J."/>
            <person name="Mondo S."/>
            <person name="Nolan M."/>
            <person name="Ohm R."/>
            <person name="Pangilinan J."/>
            <person name="Park H.-J."/>
            <person name="Ramirez L."/>
            <person name="Alfaro M."/>
            <person name="Sun H."/>
            <person name="Tritt A."/>
            <person name="Yoshinaga Y."/>
            <person name="Zwiers L.-H."/>
            <person name="Turgeon B."/>
            <person name="Goodwin S."/>
            <person name="Spatafora J."/>
            <person name="Crous P."/>
            <person name="Grigoriev I."/>
        </authorList>
    </citation>
    <scope>NUCLEOTIDE SEQUENCE</scope>
    <source>
        <strain evidence="19">CBS 119925</strain>
    </source>
</reference>
<evidence type="ECO:0000256" key="6">
    <source>
        <dbReference type="ARBA" id="ARBA00022723"/>
    </source>
</evidence>
<evidence type="ECO:0000256" key="3">
    <source>
        <dbReference type="ARBA" id="ARBA00005022"/>
    </source>
</evidence>
<dbReference type="Pfam" id="PF02668">
    <property type="entry name" value="TauD"/>
    <property type="match status" value="1"/>
</dbReference>
<evidence type="ECO:0000256" key="13">
    <source>
        <dbReference type="ARBA" id="ARBA00032283"/>
    </source>
</evidence>
<dbReference type="CDD" id="cd00250">
    <property type="entry name" value="CAS_like"/>
    <property type="match status" value="1"/>
</dbReference>
<dbReference type="UniPathway" id="UPA00118"/>
<keyword evidence="7" id="KW-0124">Carnitine biosynthesis</keyword>
<comment type="similarity">
    <text evidence="4">Belongs to the gamma-BBH/TMLD family.</text>
</comment>
<evidence type="ECO:0000256" key="10">
    <source>
        <dbReference type="ARBA" id="ARBA00023004"/>
    </source>
</evidence>
<dbReference type="Gene3D" id="3.60.130.10">
    <property type="entry name" value="Clavaminate synthase-like"/>
    <property type="match status" value="1"/>
</dbReference>
<evidence type="ECO:0000313" key="20">
    <source>
        <dbReference type="Proteomes" id="UP000799440"/>
    </source>
</evidence>
<comment type="catalytic activity">
    <reaction evidence="15">
        <text>N(6),N(6),N(6)-trimethyl-L-lysine + 2-oxoglutarate + O2 = (3S)-3-hydroxy-N(6),N(6),N(6)-trimethyl-L-lysine + succinate + CO2</text>
        <dbReference type="Rhea" id="RHEA:14181"/>
        <dbReference type="ChEBI" id="CHEBI:15379"/>
        <dbReference type="ChEBI" id="CHEBI:16526"/>
        <dbReference type="ChEBI" id="CHEBI:16810"/>
        <dbReference type="ChEBI" id="CHEBI:30031"/>
        <dbReference type="ChEBI" id="CHEBI:58100"/>
        <dbReference type="ChEBI" id="CHEBI:141499"/>
        <dbReference type="EC" id="1.14.11.8"/>
    </reaction>
</comment>
<comment type="cofactor">
    <cofactor evidence="2">
        <name>L-ascorbate</name>
        <dbReference type="ChEBI" id="CHEBI:38290"/>
    </cofactor>
</comment>
<dbReference type="PANTHER" id="PTHR10696">
    <property type="entry name" value="GAMMA-BUTYROBETAINE HYDROXYLASE-RELATED"/>
    <property type="match status" value="1"/>
</dbReference>
<dbReference type="EMBL" id="MU006570">
    <property type="protein sequence ID" value="KAF2748209.1"/>
    <property type="molecule type" value="Genomic_DNA"/>
</dbReference>
<dbReference type="AlphaFoldDB" id="A0A6A6VEK3"/>
<evidence type="ECO:0000256" key="7">
    <source>
        <dbReference type="ARBA" id="ARBA00022873"/>
    </source>
</evidence>
<organism evidence="19 20">
    <name type="scientific">Sporormia fimetaria CBS 119925</name>
    <dbReference type="NCBI Taxonomy" id="1340428"/>
    <lineage>
        <taxon>Eukaryota</taxon>
        <taxon>Fungi</taxon>
        <taxon>Dikarya</taxon>
        <taxon>Ascomycota</taxon>
        <taxon>Pezizomycotina</taxon>
        <taxon>Dothideomycetes</taxon>
        <taxon>Pleosporomycetidae</taxon>
        <taxon>Pleosporales</taxon>
        <taxon>Sporormiaceae</taxon>
        <taxon>Sporormia</taxon>
    </lineage>
</organism>
<dbReference type="InterPro" id="IPR010376">
    <property type="entry name" value="GBBH-like_N"/>
</dbReference>
<comment type="cofactor">
    <cofactor evidence="1">
        <name>Fe(2+)</name>
        <dbReference type="ChEBI" id="CHEBI:29033"/>
    </cofactor>
</comment>
<evidence type="ECO:0000259" key="18">
    <source>
        <dbReference type="Pfam" id="PF06155"/>
    </source>
</evidence>
<dbReference type="FunFam" id="3.30.2020.30:FF:000002">
    <property type="entry name" value="Putative gamma-butyrobetaine dioxygenase"/>
    <property type="match status" value="1"/>
</dbReference>
<sequence length="451" mass="50641">MSASGIMTRSAPRLRSLSNLIPKTQKLLSRSLAWTPQPEGSEHRAKWQTTKRPLADERKPLWEKAYFLKPGDAPVEVGGRHNDLRVGGLKVPNIWLRDNCQCSACFHGDTRQRLHDTFQISRDLTIKSHQTEGNSTDIEWSDGHRSSYSHSMLRQACATFEERAKIRQGLPEKPVYWGSSISESPPKVAHDAPEALKAIFHNIRTYGFTYITGVDYSTPEPTKDILTSLGGFLRQTHYGGFYVFTADLASKDTAYTNIALEAHTDNTYFTEPSGLQAFHLLSHTDGSGGASLLVDGFKAAFDLKAKHREAYDILSTVNVHAHASGNDGISIQPYRGFPVISHDPATGDILQVRWNSSDRAAIELPISEVEKWYDAARKFDKLLKKKQNEYWEQLTPGNILVFDNWRVLHGRSAFTGKRTISGAYVMRDDWISKYKMSRWGEGEVLGAIPTS</sequence>
<dbReference type="EC" id="1.14.11.8" evidence="5"/>
<dbReference type="Proteomes" id="UP000799440">
    <property type="component" value="Unassembled WGS sequence"/>
</dbReference>
<dbReference type="PANTHER" id="PTHR10696:SF51">
    <property type="entry name" value="TRIMETHYLLYSINE DIOXYGENASE, MITOCHONDRIAL"/>
    <property type="match status" value="1"/>
</dbReference>
<dbReference type="NCBIfam" id="TIGR02410">
    <property type="entry name" value="carnitine_TMLD"/>
    <property type="match status" value="1"/>
</dbReference>
<dbReference type="Gene3D" id="3.30.2020.30">
    <property type="match status" value="1"/>
</dbReference>
<dbReference type="InterPro" id="IPR042098">
    <property type="entry name" value="TauD-like_sf"/>
</dbReference>
<dbReference type="InterPro" id="IPR012776">
    <property type="entry name" value="Trimethyllysine_dOase"/>
</dbReference>
<keyword evidence="10" id="KW-0408">Iron</keyword>
<comment type="function">
    <text evidence="14">Converts trimethyllysine (TML) into hydroxytrimethyllysine (HTML).</text>
</comment>
<dbReference type="GO" id="GO:0050353">
    <property type="term" value="F:trimethyllysine dioxygenase activity"/>
    <property type="evidence" value="ECO:0007669"/>
    <property type="project" value="UniProtKB-EC"/>
</dbReference>
<name>A0A6A6VEK3_9PLEO</name>
<evidence type="ECO:0000256" key="2">
    <source>
        <dbReference type="ARBA" id="ARBA00001961"/>
    </source>
</evidence>